<dbReference type="RefSeq" id="WP_210758823.1">
    <property type="nucleotide sequence ID" value="NZ_CP060139.1"/>
</dbReference>
<dbReference type="AlphaFoldDB" id="A0A7H0VEZ8"/>
<evidence type="ECO:0008006" key="3">
    <source>
        <dbReference type="Google" id="ProtNLM"/>
    </source>
</evidence>
<proteinExistence type="predicted"/>
<accession>A0A7H0VEZ8</accession>
<name>A0A7H0VEZ8_9FLAO</name>
<dbReference type="KEGG" id="chyd:H4K34_00215"/>
<organism evidence="1 2">
    <name type="scientific">Croceimicrobium hydrocarbonivorans</name>
    <dbReference type="NCBI Taxonomy" id="2761580"/>
    <lineage>
        <taxon>Bacteria</taxon>
        <taxon>Pseudomonadati</taxon>
        <taxon>Bacteroidota</taxon>
        <taxon>Flavobacteriia</taxon>
        <taxon>Flavobacteriales</taxon>
        <taxon>Owenweeksiaceae</taxon>
        <taxon>Croceimicrobium</taxon>
    </lineage>
</organism>
<reference evidence="1 2" key="1">
    <citation type="submission" date="2020-08" db="EMBL/GenBank/DDBJ databases">
        <title>Croceimicrobium hydrocarbonivorans gen. nov., sp. nov., a novel marine bacterium isolated from a bacterial consortium that degrades polyethylene terephthalate.</title>
        <authorList>
            <person name="Liu R."/>
        </authorList>
    </citation>
    <scope>NUCLEOTIDE SEQUENCE [LARGE SCALE GENOMIC DNA]</scope>
    <source>
        <strain evidence="1 2">A20-9</strain>
    </source>
</reference>
<dbReference type="Proteomes" id="UP000516305">
    <property type="component" value="Chromosome"/>
</dbReference>
<dbReference type="PROSITE" id="PS51257">
    <property type="entry name" value="PROKAR_LIPOPROTEIN"/>
    <property type="match status" value="1"/>
</dbReference>
<dbReference type="EMBL" id="CP060139">
    <property type="protein sequence ID" value="QNR24296.1"/>
    <property type="molecule type" value="Genomic_DNA"/>
</dbReference>
<protein>
    <recommendedName>
        <fullName evidence="3">Lipoprotein</fullName>
    </recommendedName>
</protein>
<keyword evidence="2" id="KW-1185">Reference proteome</keyword>
<evidence type="ECO:0000313" key="2">
    <source>
        <dbReference type="Proteomes" id="UP000516305"/>
    </source>
</evidence>
<sequence length="249" mass="28359">MKNYAALSFILITVLLLSACRKKEEDLGYNPDSTEFRFGYYNAAVEGQLFDPPRRIFSSNSQGEHNERVDSLNLDKDSIVDLLLRVTKLEVPGELQSKGLSIESFFGLYAFQTGPILFDTVYQCKGPDSSFIYNRGSNYVCPTNHQDSALKFNIVQQAITYQFGDAIIDADSDPNVGWDNRSLSLSSYSSGFDRNFNSHFRYENFIVPNRKKLYIAIENQLTGQLGWLHLQIIDHSEIQLYGYALEKLL</sequence>
<gene>
    <name evidence="1" type="ORF">H4K34_00215</name>
</gene>
<evidence type="ECO:0000313" key="1">
    <source>
        <dbReference type="EMBL" id="QNR24296.1"/>
    </source>
</evidence>